<feature type="compositionally biased region" description="Basic and acidic residues" evidence="1">
    <location>
        <begin position="95"/>
        <end position="108"/>
    </location>
</feature>
<dbReference type="GO" id="GO:0004842">
    <property type="term" value="F:ubiquitin-protein transferase activity"/>
    <property type="evidence" value="ECO:0007669"/>
    <property type="project" value="InterPro"/>
</dbReference>
<dbReference type="EnsemblPlants" id="evm.model.09.701">
    <property type="protein sequence ID" value="cds.evm.model.09.701"/>
    <property type="gene ID" value="evm.TU.09.701"/>
</dbReference>
<evidence type="ECO:0008006" key="4">
    <source>
        <dbReference type="Google" id="ProtNLM"/>
    </source>
</evidence>
<proteinExistence type="predicted"/>
<dbReference type="EMBL" id="UZAU01000731">
    <property type="status" value="NOT_ANNOTATED_CDS"/>
    <property type="molecule type" value="Genomic_DNA"/>
</dbReference>
<dbReference type="PANTHER" id="PTHR46293:SF16">
    <property type="entry name" value="E3 UBIQUITIN PROTEIN LIGASE DRIP1"/>
    <property type="match status" value="1"/>
</dbReference>
<sequence length="372" mass="41576">MRLYIELVSIGFFIRPDHNLQDLRAKVFPIKRRKVKAAEVVTPVTLPVRRKERSLSSLVINTPRVSAHATMTGRRTKSVTRKAAALRGCGFSAEKPVKREDDSVENHQESSSSPEPSNKLSPHSRQSSIPSEPSEPLPDKETGNGAKSWEGKLDLWKPLTCLVEVANRTKSVKSSSQGSDNKAEPTLVADIELQARRTKIKEYKRKTKVEDDKNVDPVYSASVKPIKVRRVRRKRETAFGESMISPQAVLDAASARHERRVGPIWFSLIASDDQEVSTSLPQIQASYLRIKDGNLPVSFIQKYLMMKLALTNEAEVEIKCMGQPVVPTLQLYNLVDLWLQTTSTSERIPATIGSSAKDFVMVLAYARKTPES</sequence>
<reference evidence="2" key="2">
    <citation type="submission" date="2021-03" db="UniProtKB">
        <authorList>
            <consortium name="EnsemblPlants"/>
        </authorList>
    </citation>
    <scope>IDENTIFICATION</scope>
</reference>
<name>A0A803QH36_CANSA</name>
<dbReference type="AlphaFoldDB" id="A0A803QH36"/>
<evidence type="ECO:0000313" key="2">
    <source>
        <dbReference type="EnsemblPlants" id="cds.evm.model.09.701"/>
    </source>
</evidence>
<keyword evidence="3" id="KW-1185">Reference proteome</keyword>
<evidence type="ECO:0000313" key="3">
    <source>
        <dbReference type="Proteomes" id="UP000596661"/>
    </source>
</evidence>
<dbReference type="OMA" id="SKHQRVA"/>
<feature type="region of interest" description="Disordered" evidence="1">
    <location>
        <begin position="90"/>
        <end position="149"/>
    </location>
</feature>
<dbReference type="PANTHER" id="PTHR46293">
    <property type="entry name" value="E3 UBIQUITIN PROTEIN LIGASE DRIP1"/>
    <property type="match status" value="1"/>
</dbReference>
<dbReference type="InterPro" id="IPR044807">
    <property type="entry name" value="DRIP1-like"/>
</dbReference>
<reference evidence="2" key="1">
    <citation type="submission" date="2018-11" db="EMBL/GenBank/DDBJ databases">
        <authorList>
            <person name="Grassa J C."/>
        </authorList>
    </citation>
    <scope>NUCLEOTIDE SEQUENCE [LARGE SCALE GENOMIC DNA]</scope>
</reference>
<accession>A0A803QH36</accession>
<evidence type="ECO:0000256" key="1">
    <source>
        <dbReference type="SAM" id="MobiDB-lite"/>
    </source>
</evidence>
<dbReference type="Gramene" id="evm.model.09.701">
    <property type="protein sequence ID" value="cds.evm.model.09.701"/>
    <property type="gene ID" value="evm.TU.09.701"/>
</dbReference>
<protein>
    <recommendedName>
        <fullName evidence="4">E3 ubiquitin protein ligase DRIP2</fullName>
    </recommendedName>
</protein>
<organism evidence="2 3">
    <name type="scientific">Cannabis sativa</name>
    <name type="common">Hemp</name>
    <name type="synonym">Marijuana</name>
    <dbReference type="NCBI Taxonomy" id="3483"/>
    <lineage>
        <taxon>Eukaryota</taxon>
        <taxon>Viridiplantae</taxon>
        <taxon>Streptophyta</taxon>
        <taxon>Embryophyta</taxon>
        <taxon>Tracheophyta</taxon>
        <taxon>Spermatophyta</taxon>
        <taxon>Magnoliopsida</taxon>
        <taxon>eudicotyledons</taxon>
        <taxon>Gunneridae</taxon>
        <taxon>Pentapetalae</taxon>
        <taxon>rosids</taxon>
        <taxon>fabids</taxon>
        <taxon>Rosales</taxon>
        <taxon>Cannabaceae</taxon>
        <taxon>Cannabis</taxon>
    </lineage>
</organism>
<dbReference type="Proteomes" id="UP000596661">
    <property type="component" value="Chromosome 9"/>
</dbReference>